<dbReference type="EMBL" id="LJSG01000011">
    <property type="protein sequence ID" value="KPP92662.1"/>
    <property type="molecule type" value="Genomic_DNA"/>
</dbReference>
<reference evidence="1 4" key="2">
    <citation type="submission" date="2016-01" db="EMBL/GenBank/DDBJ databases">
        <authorList>
            <person name="Varghese N."/>
        </authorList>
    </citation>
    <scope>NUCLEOTIDE SEQUENCE [LARGE SCALE GENOMIC DNA]</scope>
    <source>
        <strain evidence="1 4">HL-91</strain>
    </source>
</reference>
<evidence type="ECO:0000313" key="1">
    <source>
        <dbReference type="EMBL" id="CUX80265.1"/>
    </source>
</evidence>
<comment type="caution">
    <text evidence="2">The sequence shown here is derived from an EMBL/GenBank/DDBJ whole genome shotgun (WGS) entry which is preliminary data.</text>
</comment>
<accession>A0A0P7WF69</accession>
<dbReference type="Gene3D" id="3.40.50.2300">
    <property type="match status" value="1"/>
</dbReference>
<keyword evidence="4" id="KW-1185">Reference proteome</keyword>
<dbReference type="SUPFAM" id="SSF52172">
    <property type="entry name" value="CheY-like"/>
    <property type="match status" value="1"/>
</dbReference>
<dbReference type="EMBL" id="FBYC01000004">
    <property type="protein sequence ID" value="CUX80265.1"/>
    <property type="molecule type" value="Genomic_DNA"/>
</dbReference>
<dbReference type="Proteomes" id="UP000182045">
    <property type="component" value="Unassembled WGS sequence"/>
</dbReference>
<dbReference type="RefSeq" id="WP_141655881.1">
    <property type="nucleotide sequence ID" value="NZ_FBYC01000004.1"/>
</dbReference>
<dbReference type="OrthoDB" id="7871953at2"/>
<sequence length="175" mass="19990">MAMVTNPRTASTGHDRPHSGLALLIGSYCENSQLLQEWAYVEFKLSMMVVAYTKAAQDWLRNTPVSYRLICVDLDHFISMNTAIEVCLSLRNEQPTAKLVLLSHDTARDDFGSERSSIADVTLRKPVSFDRFVEAIEYVLNKRSAPRVQTYQYRDYFGENHRAHLCPGNIPQFKT</sequence>
<organism evidence="2 3">
    <name type="scientific">Roseibaca calidilacus</name>
    <dbReference type="NCBI Taxonomy" id="1666912"/>
    <lineage>
        <taxon>Bacteria</taxon>
        <taxon>Pseudomonadati</taxon>
        <taxon>Pseudomonadota</taxon>
        <taxon>Alphaproteobacteria</taxon>
        <taxon>Rhodobacterales</taxon>
        <taxon>Paracoccaceae</taxon>
        <taxon>Roseinatronobacter</taxon>
    </lineage>
</organism>
<evidence type="ECO:0000313" key="4">
    <source>
        <dbReference type="Proteomes" id="UP000182045"/>
    </source>
</evidence>
<dbReference type="InterPro" id="IPR011006">
    <property type="entry name" value="CheY-like_superfamily"/>
</dbReference>
<dbReference type="Proteomes" id="UP000050413">
    <property type="component" value="Unassembled WGS sequence"/>
</dbReference>
<evidence type="ECO:0000313" key="3">
    <source>
        <dbReference type="Proteomes" id="UP000050413"/>
    </source>
</evidence>
<reference evidence="2 3" key="1">
    <citation type="submission" date="2015-09" db="EMBL/GenBank/DDBJ databases">
        <title>Identification and resolution of microdiversity through metagenomic sequencing of parallel consortia.</title>
        <authorList>
            <person name="Nelson W.C."/>
            <person name="Romine M.F."/>
            <person name="Lindemann S.R."/>
        </authorList>
    </citation>
    <scope>NUCLEOTIDE SEQUENCE [LARGE SCALE GENOMIC DNA]</scope>
    <source>
        <strain evidence="2">HL-91</strain>
    </source>
</reference>
<protein>
    <submittedName>
        <fullName evidence="2">Response regulator receiver domain</fullName>
    </submittedName>
</protein>
<evidence type="ECO:0000313" key="2">
    <source>
        <dbReference type="EMBL" id="KPP92662.1"/>
    </source>
</evidence>
<dbReference type="AlphaFoldDB" id="A0A0P7WF69"/>
<proteinExistence type="predicted"/>
<name>A0A0P7WF69_9RHOB</name>
<gene>
    <name evidence="1" type="ORF">Ga0058931_0972</name>
    <name evidence="2" type="ORF">HLUCCA05_09720</name>
</gene>